<protein>
    <submittedName>
        <fullName evidence="4">Uncharacterized protein DUF4129</fullName>
    </submittedName>
</protein>
<reference evidence="4 5" key="1">
    <citation type="submission" date="2019-06" db="EMBL/GenBank/DDBJ databases">
        <title>Sequencing the genomes of 1000 actinobacteria strains.</title>
        <authorList>
            <person name="Klenk H.-P."/>
        </authorList>
    </citation>
    <scope>NUCLEOTIDE SEQUENCE [LARGE SCALE GENOMIC DNA]</scope>
    <source>
        <strain evidence="4 5">DSM 8251</strain>
    </source>
</reference>
<dbReference type="Proteomes" id="UP000316196">
    <property type="component" value="Unassembled WGS sequence"/>
</dbReference>
<gene>
    <name evidence="4" type="ORF">FB460_2212</name>
</gene>
<keyword evidence="2" id="KW-0812">Transmembrane</keyword>
<sequence>MTVPVEPDADTARRWLEDELAKADYSDLTLLQRLNEWFQRLWSGVDPEAAARGLGSVIVTVLIAGALALLLWILVRWRRRHRLERGITEAEAPQVATVGDLVDPAEHRRRAQEALADGRFDEAVVERFRAVVAVLVERDWVIATAGLTSQEAADAASVTLPELAADLRRAANLFDHARYGHGLAGVRELGTEDVDVIAALDERVSVSREHEADSVSREHGAEPMGASR</sequence>
<dbReference type="EMBL" id="VFOR01000002">
    <property type="protein sequence ID" value="TQL58351.1"/>
    <property type="molecule type" value="Genomic_DNA"/>
</dbReference>
<accession>A0A542ZDH4</accession>
<proteinExistence type="predicted"/>
<comment type="caution">
    <text evidence="4">The sequence shown here is derived from an EMBL/GenBank/DDBJ whole genome shotgun (WGS) entry which is preliminary data.</text>
</comment>
<keyword evidence="2" id="KW-1133">Transmembrane helix</keyword>
<keyword evidence="5" id="KW-1185">Reference proteome</keyword>
<evidence type="ECO:0000259" key="3">
    <source>
        <dbReference type="Pfam" id="PF13559"/>
    </source>
</evidence>
<evidence type="ECO:0000256" key="1">
    <source>
        <dbReference type="SAM" id="MobiDB-lite"/>
    </source>
</evidence>
<dbReference type="AlphaFoldDB" id="A0A542ZDH4"/>
<feature type="domain" description="Protein-glutamine gamma-glutamyltransferase-like C-terminal" evidence="3">
    <location>
        <begin position="127"/>
        <end position="183"/>
    </location>
</feature>
<dbReference type="InterPro" id="IPR025403">
    <property type="entry name" value="TgpA-like_C"/>
</dbReference>
<dbReference type="RefSeq" id="WP_170210062.1">
    <property type="nucleotide sequence ID" value="NZ_BAAAMD010000002.1"/>
</dbReference>
<feature type="transmembrane region" description="Helical" evidence="2">
    <location>
        <begin position="53"/>
        <end position="75"/>
    </location>
</feature>
<keyword evidence="2" id="KW-0472">Membrane</keyword>
<dbReference type="Pfam" id="PF13559">
    <property type="entry name" value="DUF4129"/>
    <property type="match status" value="1"/>
</dbReference>
<feature type="region of interest" description="Disordered" evidence="1">
    <location>
        <begin position="208"/>
        <end position="228"/>
    </location>
</feature>
<evidence type="ECO:0000256" key="2">
    <source>
        <dbReference type="SAM" id="Phobius"/>
    </source>
</evidence>
<feature type="compositionally biased region" description="Basic and acidic residues" evidence="1">
    <location>
        <begin position="208"/>
        <end position="221"/>
    </location>
</feature>
<evidence type="ECO:0000313" key="5">
    <source>
        <dbReference type="Proteomes" id="UP000316196"/>
    </source>
</evidence>
<name>A0A542ZDH4_9ACTN</name>
<evidence type="ECO:0000313" key="4">
    <source>
        <dbReference type="EMBL" id="TQL58351.1"/>
    </source>
</evidence>
<organism evidence="4 5">
    <name type="scientific">Propioniferax innocua</name>
    <dbReference type="NCBI Taxonomy" id="1753"/>
    <lineage>
        <taxon>Bacteria</taxon>
        <taxon>Bacillati</taxon>
        <taxon>Actinomycetota</taxon>
        <taxon>Actinomycetes</taxon>
        <taxon>Propionibacteriales</taxon>
        <taxon>Propionibacteriaceae</taxon>
        <taxon>Propioniferax</taxon>
    </lineage>
</organism>